<name>A0A016TC74_9BILA</name>
<proteinExistence type="predicted"/>
<keyword evidence="2" id="KW-1185">Reference proteome</keyword>
<dbReference type="EMBL" id="JARK01001453">
    <property type="protein sequence ID" value="EYC00258.1"/>
    <property type="molecule type" value="Genomic_DNA"/>
</dbReference>
<comment type="caution">
    <text evidence="1">The sequence shown here is derived from an EMBL/GenBank/DDBJ whole genome shotgun (WGS) entry which is preliminary data.</text>
</comment>
<sequence length="73" mass="8299">MFTKITSFCNCALARQCRISVLTPSEINGRTTIAICLTPPHAISICRGKRRNLLQKGEFVAFLYYEDYIKPTN</sequence>
<accession>A0A016TC74</accession>
<evidence type="ECO:0000313" key="2">
    <source>
        <dbReference type="Proteomes" id="UP000024635"/>
    </source>
</evidence>
<dbReference type="Proteomes" id="UP000024635">
    <property type="component" value="Unassembled WGS sequence"/>
</dbReference>
<protein>
    <submittedName>
        <fullName evidence="1">Uncharacterized protein</fullName>
    </submittedName>
</protein>
<organism evidence="1 2">
    <name type="scientific">Ancylostoma ceylanicum</name>
    <dbReference type="NCBI Taxonomy" id="53326"/>
    <lineage>
        <taxon>Eukaryota</taxon>
        <taxon>Metazoa</taxon>
        <taxon>Ecdysozoa</taxon>
        <taxon>Nematoda</taxon>
        <taxon>Chromadorea</taxon>
        <taxon>Rhabditida</taxon>
        <taxon>Rhabditina</taxon>
        <taxon>Rhabditomorpha</taxon>
        <taxon>Strongyloidea</taxon>
        <taxon>Ancylostomatidae</taxon>
        <taxon>Ancylostomatinae</taxon>
        <taxon>Ancylostoma</taxon>
    </lineage>
</organism>
<dbReference type="AlphaFoldDB" id="A0A016TC74"/>
<reference evidence="2" key="1">
    <citation type="journal article" date="2015" name="Nat. Genet.">
        <title>The genome and transcriptome of the zoonotic hookworm Ancylostoma ceylanicum identify infection-specific gene families.</title>
        <authorList>
            <person name="Schwarz E.M."/>
            <person name="Hu Y."/>
            <person name="Antoshechkin I."/>
            <person name="Miller M.M."/>
            <person name="Sternberg P.W."/>
            <person name="Aroian R.V."/>
        </authorList>
    </citation>
    <scope>NUCLEOTIDE SEQUENCE</scope>
    <source>
        <strain evidence="2">HY135</strain>
    </source>
</reference>
<evidence type="ECO:0000313" key="1">
    <source>
        <dbReference type="EMBL" id="EYC00258.1"/>
    </source>
</evidence>
<gene>
    <name evidence="1" type="primary">Acey_s0117.g700</name>
    <name evidence="1" type="ORF">Y032_0117g700</name>
</gene>